<dbReference type="PROSITE" id="PS51257">
    <property type="entry name" value="PROKAR_LIPOPROTEIN"/>
    <property type="match status" value="1"/>
</dbReference>
<comment type="subcellular location">
    <subcellularLocation>
        <location evidence="1">Periplasm</location>
    </subcellularLocation>
</comment>
<evidence type="ECO:0000313" key="6">
    <source>
        <dbReference type="EMBL" id="WEG09374.1"/>
    </source>
</evidence>
<dbReference type="Proteomes" id="UP001214553">
    <property type="component" value="Chromosome"/>
</dbReference>
<reference evidence="6 7" key="1">
    <citation type="submission" date="2023-03" db="EMBL/GenBank/DDBJ databases">
        <title>Genome sequence of Microbacterium sp. KACC 23027.</title>
        <authorList>
            <person name="Kim S."/>
            <person name="Heo J."/>
            <person name="Kwon S.-W."/>
        </authorList>
    </citation>
    <scope>NUCLEOTIDE SEQUENCE [LARGE SCALE GENOMIC DNA]</scope>
    <source>
        <strain evidence="6 7">KACC 23027</strain>
    </source>
</reference>
<evidence type="ECO:0000256" key="2">
    <source>
        <dbReference type="ARBA" id="ARBA00010742"/>
    </source>
</evidence>
<evidence type="ECO:0000256" key="3">
    <source>
        <dbReference type="ARBA" id="ARBA00022729"/>
    </source>
</evidence>
<comment type="similarity">
    <text evidence="2">Belongs to the bacterial solute-binding protein SsuA/TauA family.</text>
</comment>
<dbReference type="InterPro" id="IPR015168">
    <property type="entry name" value="SsuA/THI5"/>
</dbReference>
<gene>
    <name evidence="6" type="ORF">PU630_02060</name>
</gene>
<dbReference type="RefSeq" id="WP_275278698.1">
    <property type="nucleotide sequence ID" value="NZ_CP119108.1"/>
</dbReference>
<protein>
    <submittedName>
        <fullName evidence="6">ABC transporter substrate-binding protein</fullName>
    </submittedName>
</protein>
<name>A0ABY8BYV4_9MICO</name>
<dbReference type="PANTHER" id="PTHR30024:SF47">
    <property type="entry name" value="TAURINE-BINDING PERIPLASMIC PROTEIN"/>
    <property type="match status" value="1"/>
</dbReference>
<dbReference type="PANTHER" id="PTHR30024">
    <property type="entry name" value="ALIPHATIC SULFONATES-BINDING PROTEIN-RELATED"/>
    <property type="match status" value="1"/>
</dbReference>
<evidence type="ECO:0000256" key="1">
    <source>
        <dbReference type="ARBA" id="ARBA00004418"/>
    </source>
</evidence>
<evidence type="ECO:0000313" key="7">
    <source>
        <dbReference type="Proteomes" id="UP001214553"/>
    </source>
</evidence>
<proteinExistence type="inferred from homology"/>
<accession>A0ABY8BYV4</accession>
<dbReference type="Pfam" id="PF09084">
    <property type="entry name" value="NMT1"/>
    <property type="match status" value="1"/>
</dbReference>
<organism evidence="6 7">
    <name type="scientific">Microbacterium horticulturae</name>
    <dbReference type="NCBI Taxonomy" id="3028316"/>
    <lineage>
        <taxon>Bacteria</taxon>
        <taxon>Bacillati</taxon>
        <taxon>Actinomycetota</taxon>
        <taxon>Actinomycetes</taxon>
        <taxon>Micrococcales</taxon>
        <taxon>Microbacteriaceae</taxon>
        <taxon>Microbacterium</taxon>
    </lineage>
</organism>
<dbReference type="Gene3D" id="3.40.190.10">
    <property type="entry name" value="Periplasmic binding protein-like II"/>
    <property type="match status" value="2"/>
</dbReference>
<dbReference type="InterPro" id="IPR001638">
    <property type="entry name" value="Solute-binding_3/MltF_N"/>
</dbReference>
<keyword evidence="7" id="KW-1185">Reference proteome</keyword>
<keyword evidence="3 4" id="KW-0732">Signal</keyword>
<dbReference type="SUPFAM" id="SSF53850">
    <property type="entry name" value="Periplasmic binding protein-like II"/>
    <property type="match status" value="1"/>
</dbReference>
<sequence>MRLSKKKGLAALALAAAALTALSGCAGSGSDGGKDAGASGELQTVNVGIVQLSIFAPIYVAEAKGYFKDEGIKVNLQNVKSGQDAIPLASSGKLDVVAAGFSAGMFNAVNAGLDIKVVASMGVAGGADEEPASALVVSKKEYDAGTVTTVADLKGKKIGVAGGSGGTGAYYVSLALEEAGLTAKDVTFVNLGNPDIPTALKTGGVDAGFMSAPFWSNSVDDGTGQKIWQTPEGVSGTGMIYGGQFMTSDLAQPFFDAVARGAQDLQGDAKNSDENIKIIADATGQTPEEVKATPLYNWLPNLAPLPDQLLGMQKLWLGFGALDYDKPLAADDFVTTKFSDAVKTGK</sequence>
<feature type="chain" id="PRO_5046841233" evidence="4">
    <location>
        <begin position="27"/>
        <end position="346"/>
    </location>
</feature>
<feature type="signal peptide" evidence="4">
    <location>
        <begin position="1"/>
        <end position="26"/>
    </location>
</feature>
<evidence type="ECO:0000259" key="5">
    <source>
        <dbReference type="SMART" id="SM00062"/>
    </source>
</evidence>
<evidence type="ECO:0000256" key="4">
    <source>
        <dbReference type="SAM" id="SignalP"/>
    </source>
</evidence>
<dbReference type="EMBL" id="CP119108">
    <property type="protein sequence ID" value="WEG09374.1"/>
    <property type="molecule type" value="Genomic_DNA"/>
</dbReference>
<dbReference type="SMART" id="SM00062">
    <property type="entry name" value="PBPb"/>
    <property type="match status" value="1"/>
</dbReference>
<feature type="domain" description="Solute-binding protein family 3/N-terminal" evidence="5">
    <location>
        <begin position="44"/>
        <end position="275"/>
    </location>
</feature>